<evidence type="ECO:0000313" key="2">
    <source>
        <dbReference type="EMBL" id="KPL73436.1"/>
    </source>
</evidence>
<evidence type="ECO:0000313" key="3">
    <source>
        <dbReference type="Proteomes" id="UP000050430"/>
    </source>
</evidence>
<sequence>MTISSIGNNPYLQQLSGTSSSSGVNGVSGTTPPPPPMGMFGLSGMDSMESSNPSEFFSKLQDLQESDPEKFQEVVSSIADKLEAASEDEDLSSASSMLSDLATKFRDVANGGDISQLKPPEPPANPGMMPPDEQYAQRENDSLNDVAFGSSAQNSVQQKLQELFTSIFNSLE</sequence>
<dbReference type="AlphaFoldDB" id="A0A0P6XF43"/>
<dbReference type="PATRIC" id="fig|229920.5.peg.2532"/>
<feature type="compositionally biased region" description="Pro residues" evidence="1">
    <location>
        <begin position="119"/>
        <end position="129"/>
    </location>
</feature>
<reference evidence="2 3" key="1">
    <citation type="submission" date="2015-07" db="EMBL/GenBank/DDBJ databases">
        <title>Genome sequence of Leptolinea tardivitalis DSM 16556.</title>
        <authorList>
            <person name="Hemp J."/>
            <person name="Ward L.M."/>
            <person name="Pace L.A."/>
            <person name="Fischer W.W."/>
        </authorList>
    </citation>
    <scope>NUCLEOTIDE SEQUENCE [LARGE SCALE GENOMIC DNA]</scope>
    <source>
        <strain evidence="2 3">YMTK-2</strain>
    </source>
</reference>
<proteinExistence type="predicted"/>
<keyword evidence="3" id="KW-1185">Reference proteome</keyword>
<organism evidence="2 3">
    <name type="scientific">Leptolinea tardivitalis</name>
    <dbReference type="NCBI Taxonomy" id="229920"/>
    <lineage>
        <taxon>Bacteria</taxon>
        <taxon>Bacillati</taxon>
        <taxon>Chloroflexota</taxon>
        <taxon>Anaerolineae</taxon>
        <taxon>Anaerolineales</taxon>
        <taxon>Anaerolineaceae</taxon>
        <taxon>Leptolinea</taxon>
    </lineage>
</organism>
<dbReference type="Proteomes" id="UP000050430">
    <property type="component" value="Unassembled WGS sequence"/>
</dbReference>
<feature type="compositionally biased region" description="Polar residues" evidence="1">
    <location>
        <begin position="1"/>
        <end position="15"/>
    </location>
</feature>
<evidence type="ECO:0000256" key="1">
    <source>
        <dbReference type="SAM" id="MobiDB-lite"/>
    </source>
</evidence>
<dbReference type="RefSeq" id="WP_062421871.1">
    <property type="nucleotide sequence ID" value="NZ_BBYA01000009.1"/>
</dbReference>
<comment type="caution">
    <text evidence="2">The sequence shown here is derived from an EMBL/GenBank/DDBJ whole genome shotgun (WGS) entry which is preliminary data.</text>
</comment>
<feature type="compositionally biased region" description="Low complexity" evidence="1">
    <location>
        <begin position="16"/>
        <end position="30"/>
    </location>
</feature>
<gene>
    <name evidence="2" type="ORF">ADM99_04365</name>
</gene>
<protein>
    <submittedName>
        <fullName evidence="2">Uncharacterized protein</fullName>
    </submittedName>
</protein>
<accession>A0A0P6XF43</accession>
<feature type="region of interest" description="Disordered" evidence="1">
    <location>
        <begin position="110"/>
        <end position="142"/>
    </location>
</feature>
<feature type="region of interest" description="Disordered" evidence="1">
    <location>
        <begin position="1"/>
        <end position="55"/>
    </location>
</feature>
<name>A0A0P6XF43_9CHLR</name>
<dbReference type="EMBL" id="LGCK01000006">
    <property type="protein sequence ID" value="KPL73436.1"/>
    <property type="molecule type" value="Genomic_DNA"/>
</dbReference>